<feature type="compositionally biased region" description="Basic and acidic residues" evidence="1">
    <location>
        <begin position="515"/>
        <end position="529"/>
    </location>
</feature>
<feature type="region of interest" description="Disordered" evidence="1">
    <location>
        <begin position="1"/>
        <end position="26"/>
    </location>
</feature>
<feature type="compositionally biased region" description="Low complexity" evidence="1">
    <location>
        <begin position="430"/>
        <end position="447"/>
    </location>
</feature>
<comment type="caution">
    <text evidence="2">The sequence shown here is derived from an EMBL/GenBank/DDBJ whole genome shotgun (WGS) entry which is preliminary data.</text>
</comment>
<proteinExistence type="predicted"/>
<feature type="compositionally biased region" description="Polar residues" evidence="1">
    <location>
        <begin position="395"/>
        <end position="405"/>
    </location>
</feature>
<feature type="region of interest" description="Disordered" evidence="1">
    <location>
        <begin position="346"/>
        <end position="472"/>
    </location>
</feature>
<protein>
    <submittedName>
        <fullName evidence="2">Uncharacterized protein</fullName>
    </submittedName>
</protein>
<keyword evidence="3" id="KW-1185">Reference proteome</keyword>
<evidence type="ECO:0000313" key="3">
    <source>
        <dbReference type="Proteomes" id="UP001057375"/>
    </source>
</evidence>
<reference evidence="2" key="1">
    <citation type="submission" date="2022-03" db="EMBL/GenBank/DDBJ databases">
        <title>Draft genome sequence of Aduncisulcus paluster, a free-living microaerophilic Fornicata.</title>
        <authorList>
            <person name="Yuyama I."/>
            <person name="Kume K."/>
            <person name="Tamura T."/>
            <person name="Inagaki Y."/>
            <person name="Hashimoto T."/>
        </authorList>
    </citation>
    <scope>NUCLEOTIDE SEQUENCE</scope>
    <source>
        <strain evidence="2">NY0171</strain>
    </source>
</reference>
<organism evidence="2 3">
    <name type="scientific">Aduncisulcus paluster</name>
    <dbReference type="NCBI Taxonomy" id="2918883"/>
    <lineage>
        <taxon>Eukaryota</taxon>
        <taxon>Metamonada</taxon>
        <taxon>Carpediemonas-like organisms</taxon>
        <taxon>Aduncisulcus</taxon>
    </lineage>
</organism>
<feature type="non-terminal residue" evidence="2">
    <location>
        <position position="1"/>
    </location>
</feature>
<dbReference type="EMBL" id="BQXS01000134">
    <property type="protein sequence ID" value="GKT28051.1"/>
    <property type="molecule type" value="Genomic_DNA"/>
</dbReference>
<accession>A0ABQ5KAY4</accession>
<feature type="region of interest" description="Disordered" evidence="1">
    <location>
        <begin position="268"/>
        <end position="297"/>
    </location>
</feature>
<feature type="compositionally biased region" description="Basic and acidic residues" evidence="1">
    <location>
        <begin position="274"/>
        <end position="288"/>
    </location>
</feature>
<feature type="compositionally biased region" description="Low complexity" evidence="1">
    <location>
        <begin position="406"/>
        <end position="419"/>
    </location>
</feature>
<feature type="compositionally biased region" description="Basic residues" evidence="1">
    <location>
        <begin position="204"/>
        <end position="213"/>
    </location>
</feature>
<feature type="compositionally biased region" description="Acidic residues" evidence="1">
    <location>
        <begin position="1"/>
        <end position="20"/>
    </location>
</feature>
<feature type="region of interest" description="Disordered" evidence="1">
    <location>
        <begin position="509"/>
        <end position="624"/>
    </location>
</feature>
<feature type="compositionally biased region" description="Low complexity" evidence="1">
    <location>
        <begin position="570"/>
        <end position="579"/>
    </location>
</feature>
<evidence type="ECO:0000256" key="1">
    <source>
        <dbReference type="SAM" id="MobiDB-lite"/>
    </source>
</evidence>
<feature type="compositionally biased region" description="Polar residues" evidence="1">
    <location>
        <begin position="351"/>
        <end position="365"/>
    </location>
</feature>
<dbReference type="Proteomes" id="UP001057375">
    <property type="component" value="Unassembled WGS sequence"/>
</dbReference>
<name>A0ABQ5KAY4_9EUKA</name>
<feature type="region of interest" description="Disordered" evidence="1">
    <location>
        <begin position="191"/>
        <end position="221"/>
    </location>
</feature>
<feature type="compositionally biased region" description="Basic and acidic residues" evidence="1">
    <location>
        <begin position="456"/>
        <end position="465"/>
    </location>
</feature>
<sequence length="641" mass="69075">YEEEEEEEEGSSEEEEFQEGGDEKIIHLQRHPANRLPVRTAGGQAQVKQLPLPTSITDSSLLTSDHVSLANQQQRKEHGTGAVGMPMTRAKGKSIEGDMGYDGSHAVGQSAVDTVPTTSIPKNSRFLSDHASMSKTQSSHASIGIGFGAGGADTRAVHGRLHPSTIQAHKDPYLVSTGIPASLKPLMSHAGIDIGSSPVEPPYSKKRRKRKKKTQEQDFINMRNLKTQEECVLYEDHGQWINGSYADVLGCVGGVAITPTVAAQGAVEGSGYDSADKDIEGSTSKSKDSSGIPIPKRGSTYYVVDDSALVLLTSTDGSSEISDGDGSSDQREDFISSDGDEMEYVHLPLGPSSSAFHNGTNNDNANVMFKHGQTDGDSKHQQSYTGPIGHGFSALGTSSTGTLGQPPSSRSTTLPSTNSGSLHGVFEPDSGGTTSNSHATNTASHSSPGISTPIDDVDRAEGMQDEKEEDAALIGRSSSTVRELLEATKNGLMMSNGKIRLGEVKEVLEEAEEDDARRSDKRMRRDMMERGNIQRRHGRREEKEGENEGDGITRTMIVDGDKKRSDSETESGSYTEESGSGSGNNNVDGATLVINSGFPMKKKKKRRKKKIKIQPKFKYHGADLIKKKPKFSSLRQYSKDE</sequence>
<evidence type="ECO:0000313" key="2">
    <source>
        <dbReference type="EMBL" id="GKT28051.1"/>
    </source>
</evidence>
<feature type="non-terminal residue" evidence="2">
    <location>
        <position position="641"/>
    </location>
</feature>
<feature type="compositionally biased region" description="Basic residues" evidence="1">
    <location>
        <begin position="600"/>
        <end position="619"/>
    </location>
</feature>
<gene>
    <name evidence="2" type="ORF">ADUPG1_000385</name>
</gene>